<comment type="caution">
    <text evidence="2">The sequence shown here is derived from an EMBL/GenBank/DDBJ whole genome shotgun (WGS) entry which is preliminary data.</text>
</comment>
<dbReference type="RefSeq" id="WP_309757455.1">
    <property type="nucleotide sequence ID" value="NZ_JAVJAF010000001.1"/>
</dbReference>
<proteinExistence type="predicted"/>
<sequence>MVELVKRIDFSYPRSDLQHPDSGVQRLKGDYLVWWYGPVRKSPRAKSIPLATVNFRRLYGDVPGADLYADVPLSSLPHYRIGTIWREGKCISDTELTEEEFQVSFFPDGWTLTSKTQLYNEERLHIFPDEDYLLRWGKRDQCRLIEFKLLDGKQLLIPCLEFFVRAYARNMEVCRALATLKWSDVMNVLFDVPIRSEHHWLVRPSRRMRDYDKVFLAHLLYDDHTERCVKRINSQFISRSPKDKIFLEAEPWFTGKAQLLCRGRWINQGSTFLCLDLSGMSRPDGPRFEWQRIEFDSSEGEDGAGRLILPRPVRTAAAEEFLAETSNFEPDHHSETVIVKAPPFTILGGEREFEKTKRVIETDRSQVGPQPSSAEIYSSGEGTGAGKNTGKLESHSEAELESKGFLRDIWNAFNSIKADNQERVSRVDWYTPSHGFNCKTEPKLIPLSPTEENVFPNPVRMWTYIGRTTLRPRGIMVIRIKIDGQNYFCFEIQREESEAGKTTPSYAGALIKFEKNTKEELNEFINEVCLRACHTMGRFKNMRSTFPSKTKIFKHTQNDQNVLYKKRLINAFKDLDVKLN</sequence>
<accession>A0AAJ2BJP1</accession>
<reference evidence="2" key="1">
    <citation type="submission" date="2023-08" db="EMBL/GenBank/DDBJ databases">
        <title>Functional and genomic diversity of the sorghum phyllosphere microbiome.</title>
        <authorList>
            <person name="Shade A."/>
        </authorList>
    </citation>
    <scope>NUCLEOTIDE SEQUENCE</scope>
    <source>
        <strain evidence="2">SORGH_AS_0201</strain>
    </source>
</reference>
<evidence type="ECO:0000313" key="2">
    <source>
        <dbReference type="EMBL" id="MDR6234050.1"/>
    </source>
</evidence>
<name>A0AAJ2BJP1_9PSED</name>
<evidence type="ECO:0000256" key="1">
    <source>
        <dbReference type="SAM" id="MobiDB-lite"/>
    </source>
</evidence>
<protein>
    <recommendedName>
        <fullName evidence="4">TnsE C-terminal domain-containing protein</fullName>
    </recommendedName>
</protein>
<dbReference type="AlphaFoldDB" id="A0AAJ2BJP1"/>
<feature type="region of interest" description="Disordered" evidence="1">
    <location>
        <begin position="362"/>
        <end position="396"/>
    </location>
</feature>
<evidence type="ECO:0000313" key="3">
    <source>
        <dbReference type="Proteomes" id="UP001268036"/>
    </source>
</evidence>
<organism evidence="2 3">
    <name type="scientific">Pseudomonas oryzihabitans</name>
    <dbReference type="NCBI Taxonomy" id="47885"/>
    <lineage>
        <taxon>Bacteria</taxon>
        <taxon>Pseudomonadati</taxon>
        <taxon>Pseudomonadota</taxon>
        <taxon>Gammaproteobacteria</taxon>
        <taxon>Pseudomonadales</taxon>
        <taxon>Pseudomonadaceae</taxon>
        <taxon>Pseudomonas</taxon>
    </lineage>
</organism>
<gene>
    <name evidence="2" type="ORF">QE440_001791</name>
</gene>
<evidence type="ECO:0008006" key="4">
    <source>
        <dbReference type="Google" id="ProtNLM"/>
    </source>
</evidence>
<dbReference type="EMBL" id="JAVJAF010000001">
    <property type="protein sequence ID" value="MDR6234050.1"/>
    <property type="molecule type" value="Genomic_DNA"/>
</dbReference>
<feature type="compositionally biased region" description="Polar residues" evidence="1">
    <location>
        <begin position="365"/>
        <end position="376"/>
    </location>
</feature>
<dbReference type="Proteomes" id="UP001268036">
    <property type="component" value="Unassembled WGS sequence"/>
</dbReference>